<evidence type="ECO:0000313" key="2">
    <source>
        <dbReference type="Proteomes" id="UP001156215"/>
    </source>
</evidence>
<organism evidence="1 2">
    <name type="scientific">Oxalobacter vibrioformis</name>
    <dbReference type="NCBI Taxonomy" id="933080"/>
    <lineage>
        <taxon>Bacteria</taxon>
        <taxon>Pseudomonadati</taxon>
        <taxon>Pseudomonadota</taxon>
        <taxon>Betaproteobacteria</taxon>
        <taxon>Burkholderiales</taxon>
        <taxon>Oxalobacteraceae</taxon>
        <taxon>Oxalobacter</taxon>
    </lineage>
</organism>
<sequence length="139" mass="16106">MLEITRFSLEKHRGPYEKWPLKTRLVADGAMLDLTIGGYTLLRQFETEAGYLLVTDYDCMYEEVISFTLIDKACTRVLSHRQIGAPYQTYWLGDVIWKDPWRFEATIENSDVIASFTIRKFHIPGFYPQLGMLLSADNA</sequence>
<dbReference type="Proteomes" id="UP001156215">
    <property type="component" value="Chromosome"/>
</dbReference>
<reference evidence="1" key="1">
    <citation type="journal article" date="2022" name="Front. Microbiol.">
        <title>New perspectives on an old grouping: The genomic and phenotypic variability of Oxalobacter formigenes and the implications for calcium oxalate stone prevention.</title>
        <authorList>
            <person name="Chmiel J.A."/>
            <person name="Carr C."/>
            <person name="Stuivenberg G.A."/>
            <person name="Venema R."/>
            <person name="Chanyi R.M."/>
            <person name="Al K.F."/>
            <person name="Giguere D."/>
            <person name="Say H."/>
            <person name="Akouris P.P."/>
            <person name="Dominguez Romero S.A."/>
            <person name="Kwong A."/>
            <person name="Tai V."/>
            <person name="Koval S.F."/>
            <person name="Razvi H."/>
            <person name="Bjazevic J."/>
            <person name="Burton J.P."/>
        </authorList>
    </citation>
    <scope>NUCLEOTIDE SEQUENCE</scope>
    <source>
        <strain evidence="1">WoOx3</strain>
    </source>
</reference>
<name>A0A9E9LYN7_9BURK</name>
<keyword evidence="2" id="KW-1185">Reference proteome</keyword>
<dbReference type="KEGG" id="ovb:NB640_12130"/>
<accession>A0A9E9LYN7</accession>
<dbReference type="EMBL" id="CP098242">
    <property type="protein sequence ID" value="WAW09952.1"/>
    <property type="molecule type" value="Genomic_DNA"/>
</dbReference>
<proteinExistence type="predicted"/>
<dbReference type="AlphaFoldDB" id="A0A9E9LYN7"/>
<protein>
    <submittedName>
        <fullName evidence="1">Uncharacterized protein</fullName>
    </submittedName>
</protein>
<evidence type="ECO:0000313" key="1">
    <source>
        <dbReference type="EMBL" id="WAW09952.1"/>
    </source>
</evidence>
<dbReference type="RefSeq" id="WP_269308956.1">
    <property type="nucleotide sequence ID" value="NZ_CP098242.1"/>
</dbReference>
<gene>
    <name evidence="1" type="ORF">NB640_12130</name>
</gene>